<feature type="domain" description="Casparian strip membrane protein" evidence="9">
    <location>
        <begin position="31"/>
        <end position="170"/>
    </location>
</feature>
<gene>
    <name evidence="10" type="ORF">QN277_000492</name>
</gene>
<keyword evidence="4 8" id="KW-1003">Cell membrane</keyword>
<dbReference type="InterPro" id="IPR006459">
    <property type="entry name" value="CASP/CASPL"/>
</dbReference>
<dbReference type="InterPro" id="IPR006702">
    <property type="entry name" value="CASP_dom"/>
</dbReference>
<proteinExistence type="inferred from homology"/>
<dbReference type="AlphaFoldDB" id="A0AAE1N6E9"/>
<feature type="transmembrane region" description="Helical" evidence="8">
    <location>
        <begin position="156"/>
        <end position="180"/>
    </location>
</feature>
<accession>A0AAE1N6E9</accession>
<evidence type="ECO:0000256" key="8">
    <source>
        <dbReference type="RuleBase" id="RU361233"/>
    </source>
</evidence>
<evidence type="ECO:0000256" key="7">
    <source>
        <dbReference type="ARBA" id="ARBA00023136"/>
    </source>
</evidence>
<protein>
    <recommendedName>
        <fullName evidence="8">CASP-like protein</fullName>
    </recommendedName>
</protein>
<dbReference type="PANTHER" id="PTHR36488:SF8">
    <property type="entry name" value="CASP-LIKE PROTEIN 1U1"/>
    <property type="match status" value="1"/>
</dbReference>
<dbReference type="GO" id="GO:0005886">
    <property type="term" value="C:plasma membrane"/>
    <property type="evidence" value="ECO:0007669"/>
    <property type="project" value="UniProtKB-SubCell"/>
</dbReference>
<comment type="subcellular location">
    <subcellularLocation>
        <location evidence="1 8">Cell membrane</location>
        <topology evidence="1 8">Multi-pass membrane protein</topology>
    </subcellularLocation>
</comment>
<keyword evidence="5 8" id="KW-0812">Transmembrane</keyword>
<dbReference type="PANTHER" id="PTHR36488">
    <property type="entry name" value="CASP-LIKE PROTEIN 1U1"/>
    <property type="match status" value="1"/>
</dbReference>
<comment type="caution">
    <text evidence="10">The sequence shown here is derived from an EMBL/GenBank/DDBJ whole genome shotgun (WGS) entry which is preliminary data.</text>
</comment>
<keyword evidence="7 8" id="KW-0472">Membrane</keyword>
<comment type="subunit">
    <text evidence="3 8">Homodimer and heterodimers.</text>
</comment>
<organism evidence="10 11">
    <name type="scientific">Acacia crassicarpa</name>
    <name type="common">northern wattle</name>
    <dbReference type="NCBI Taxonomy" id="499986"/>
    <lineage>
        <taxon>Eukaryota</taxon>
        <taxon>Viridiplantae</taxon>
        <taxon>Streptophyta</taxon>
        <taxon>Embryophyta</taxon>
        <taxon>Tracheophyta</taxon>
        <taxon>Spermatophyta</taxon>
        <taxon>Magnoliopsida</taxon>
        <taxon>eudicotyledons</taxon>
        <taxon>Gunneridae</taxon>
        <taxon>Pentapetalae</taxon>
        <taxon>rosids</taxon>
        <taxon>fabids</taxon>
        <taxon>Fabales</taxon>
        <taxon>Fabaceae</taxon>
        <taxon>Caesalpinioideae</taxon>
        <taxon>mimosoid clade</taxon>
        <taxon>Acacieae</taxon>
        <taxon>Acacia</taxon>
    </lineage>
</organism>
<keyword evidence="6 8" id="KW-1133">Transmembrane helix</keyword>
<keyword evidence="11" id="KW-1185">Reference proteome</keyword>
<evidence type="ECO:0000259" key="9">
    <source>
        <dbReference type="Pfam" id="PF04535"/>
    </source>
</evidence>
<comment type="similarity">
    <text evidence="2 8">Belongs to the Casparian strip membrane proteins (CASP) family.</text>
</comment>
<evidence type="ECO:0000313" key="10">
    <source>
        <dbReference type="EMBL" id="KAK4283552.1"/>
    </source>
</evidence>
<evidence type="ECO:0000256" key="5">
    <source>
        <dbReference type="ARBA" id="ARBA00022692"/>
    </source>
</evidence>
<evidence type="ECO:0000256" key="2">
    <source>
        <dbReference type="ARBA" id="ARBA00007651"/>
    </source>
</evidence>
<dbReference type="Proteomes" id="UP001293593">
    <property type="component" value="Unassembled WGS sequence"/>
</dbReference>
<dbReference type="NCBIfam" id="TIGR01569">
    <property type="entry name" value="A_tha_TIGR01569"/>
    <property type="match status" value="1"/>
</dbReference>
<feature type="transmembrane region" description="Helical" evidence="8">
    <location>
        <begin position="33"/>
        <end position="51"/>
    </location>
</feature>
<evidence type="ECO:0000256" key="3">
    <source>
        <dbReference type="ARBA" id="ARBA00011489"/>
    </source>
</evidence>
<dbReference type="Pfam" id="PF04535">
    <property type="entry name" value="CASP_dom"/>
    <property type="match status" value="1"/>
</dbReference>
<evidence type="ECO:0000256" key="6">
    <source>
        <dbReference type="ARBA" id="ARBA00022989"/>
    </source>
</evidence>
<feature type="transmembrane region" description="Helical" evidence="8">
    <location>
        <begin position="106"/>
        <end position="136"/>
    </location>
</feature>
<sequence length="189" mass="20486">MASTTEKPTDPEFRSEPPPAAPASIVDFFQADIALRFLLFASSLVAIVVIVTSQQTDEASHKLVEFKDSPAFIYFVTAFSVTGLYSILTALASISVLPRPDLKLKFLLHFIFWDTLILGIVASATGAAGGVSYLALKGNDHLNWNEVCNVYDKFCRYLAGSLASALFGSVVAVLLLWLSATSIHSRIPK</sequence>
<feature type="transmembrane region" description="Helical" evidence="8">
    <location>
        <begin position="71"/>
        <end position="94"/>
    </location>
</feature>
<dbReference type="EMBL" id="JAWXYG010000001">
    <property type="protein sequence ID" value="KAK4283552.1"/>
    <property type="molecule type" value="Genomic_DNA"/>
</dbReference>
<evidence type="ECO:0000313" key="11">
    <source>
        <dbReference type="Proteomes" id="UP001293593"/>
    </source>
</evidence>
<evidence type="ECO:0000256" key="1">
    <source>
        <dbReference type="ARBA" id="ARBA00004651"/>
    </source>
</evidence>
<dbReference type="InterPro" id="IPR044173">
    <property type="entry name" value="CASPL"/>
</dbReference>
<name>A0AAE1N6E9_9FABA</name>
<reference evidence="10" key="1">
    <citation type="submission" date="2023-10" db="EMBL/GenBank/DDBJ databases">
        <title>Chromosome-level genome of the transformable northern wattle, Acacia crassicarpa.</title>
        <authorList>
            <person name="Massaro I."/>
            <person name="Sinha N.R."/>
            <person name="Poethig S."/>
            <person name="Leichty A.R."/>
        </authorList>
    </citation>
    <scope>NUCLEOTIDE SEQUENCE</scope>
    <source>
        <strain evidence="10">Acra3RX</strain>
        <tissue evidence="10">Leaf</tissue>
    </source>
</reference>
<evidence type="ECO:0000256" key="4">
    <source>
        <dbReference type="ARBA" id="ARBA00022475"/>
    </source>
</evidence>